<keyword evidence="4" id="KW-0808">Transferase</keyword>
<dbReference type="PANTHER" id="PTHR42885">
    <property type="entry name" value="HISTIDINOL-PHOSPHATE AMINOTRANSFERASE-RELATED"/>
    <property type="match status" value="1"/>
</dbReference>
<dbReference type="Gene3D" id="3.40.640.10">
    <property type="entry name" value="Type I PLP-dependent aspartate aminotransferase-like (Major domain)"/>
    <property type="match status" value="1"/>
</dbReference>
<dbReference type="InterPro" id="IPR015422">
    <property type="entry name" value="PyrdxlP-dep_Trfase_small"/>
</dbReference>
<reference evidence="4 5" key="1">
    <citation type="submission" date="2023-09" db="EMBL/GenBank/DDBJ databases">
        <authorList>
            <person name="Page C.A."/>
            <person name="Perez-Diaz I.M."/>
        </authorList>
    </citation>
    <scope>NUCLEOTIDE SEQUENCE [LARGE SCALE GENOMIC DNA]</scope>
    <source>
        <strain evidence="4 5">Ll15</strain>
    </source>
</reference>
<feature type="domain" description="Aminotransferase class I/classII large" evidence="3">
    <location>
        <begin position="25"/>
        <end position="337"/>
    </location>
</feature>
<sequence length="355" mass="40176">MRYPAHGANPATLYQQLQLEMPAQIVDLSENVNFLGPPASFQEVWSAAFEQIALYPHEDAEPLRSDLARHHHVLAEHVVIGNGAAEIIMALAKRYRSKPVIIVEPSFSEYKRTLMQQHASIQSLIVEELTSYVLPMERLKRAMIGAEAVYICNPNNPTGVVTPRSKLLELLQYGQQVGCELIVDEAFMDWTDESQSVIDLVASFNNLVVLRSMTKMYSMAGVRLGYAITQHAANLKLELPHWNVSAPSMALGMQALQEAEFCENSRQQATAMRTKVTHWLKEHGCTVTNSETNYIAFRLPSCYDPTEFYFALLKKGIVLRHTQNFVGMDGAWFRLALKEPYKMTAFQQAMEQFFL</sequence>
<organism evidence="4 5">
    <name type="scientific">Lysinibacillus louembei</name>
    <dbReference type="NCBI Taxonomy" id="1470088"/>
    <lineage>
        <taxon>Bacteria</taxon>
        <taxon>Bacillati</taxon>
        <taxon>Bacillota</taxon>
        <taxon>Bacilli</taxon>
        <taxon>Bacillales</taxon>
        <taxon>Bacillaceae</taxon>
        <taxon>Lysinibacillus</taxon>
    </lineage>
</organism>
<keyword evidence="5" id="KW-1185">Reference proteome</keyword>
<dbReference type="InterPro" id="IPR015421">
    <property type="entry name" value="PyrdxlP-dep_Trfase_major"/>
</dbReference>
<dbReference type="InterPro" id="IPR015424">
    <property type="entry name" value="PyrdxlP-dep_Trfase"/>
</dbReference>
<comment type="cofactor">
    <cofactor evidence="1">
        <name>pyridoxal 5'-phosphate</name>
        <dbReference type="ChEBI" id="CHEBI:597326"/>
    </cofactor>
</comment>
<accession>A0ABZ0RX30</accession>
<dbReference type="RefSeq" id="WP_319836431.1">
    <property type="nucleotide sequence ID" value="NZ_CP137624.1"/>
</dbReference>
<dbReference type="CDD" id="cd00609">
    <property type="entry name" value="AAT_like"/>
    <property type="match status" value="1"/>
</dbReference>
<dbReference type="Gene3D" id="3.90.1150.10">
    <property type="entry name" value="Aspartate Aminotransferase, domain 1"/>
    <property type="match status" value="1"/>
</dbReference>
<keyword evidence="4" id="KW-0032">Aminotransferase</keyword>
<evidence type="ECO:0000259" key="3">
    <source>
        <dbReference type="Pfam" id="PF00155"/>
    </source>
</evidence>
<evidence type="ECO:0000256" key="1">
    <source>
        <dbReference type="ARBA" id="ARBA00001933"/>
    </source>
</evidence>
<gene>
    <name evidence="4" type="ORF">R6U77_16075</name>
</gene>
<dbReference type="InterPro" id="IPR004839">
    <property type="entry name" value="Aminotransferase_I/II_large"/>
</dbReference>
<dbReference type="SUPFAM" id="SSF53383">
    <property type="entry name" value="PLP-dependent transferases"/>
    <property type="match status" value="1"/>
</dbReference>
<dbReference type="Proteomes" id="UP001322664">
    <property type="component" value="Chromosome"/>
</dbReference>
<evidence type="ECO:0000313" key="4">
    <source>
        <dbReference type="EMBL" id="WPK11390.1"/>
    </source>
</evidence>
<dbReference type="GO" id="GO:0008483">
    <property type="term" value="F:transaminase activity"/>
    <property type="evidence" value="ECO:0007669"/>
    <property type="project" value="UniProtKB-KW"/>
</dbReference>
<protein>
    <submittedName>
        <fullName evidence="4">Aminotransferase class I/II-fold pyridoxal phosphate-dependent enzyme</fullName>
    </submittedName>
</protein>
<proteinExistence type="predicted"/>
<name>A0ABZ0RX30_9BACI</name>
<dbReference type="EMBL" id="CP137624">
    <property type="protein sequence ID" value="WPK11390.1"/>
    <property type="molecule type" value="Genomic_DNA"/>
</dbReference>
<keyword evidence="2" id="KW-0663">Pyridoxal phosphate</keyword>
<evidence type="ECO:0000256" key="2">
    <source>
        <dbReference type="ARBA" id="ARBA00022898"/>
    </source>
</evidence>
<evidence type="ECO:0000313" key="5">
    <source>
        <dbReference type="Proteomes" id="UP001322664"/>
    </source>
</evidence>
<dbReference type="Pfam" id="PF00155">
    <property type="entry name" value="Aminotran_1_2"/>
    <property type="match status" value="1"/>
</dbReference>
<dbReference type="PANTHER" id="PTHR42885:SF1">
    <property type="entry name" value="THREONINE-PHOSPHATE DECARBOXYLASE"/>
    <property type="match status" value="1"/>
</dbReference>